<dbReference type="PANTHER" id="PTHR12692">
    <property type="entry name" value="DOLICHYL-DIPHOSPHOOLIGOSACCHARIDE--PROTEIN GLYCOSYLTRANSFERASE-RELATED"/>
    <property type="match status" value="1"/>
</dbReference>
<organism evidence="11 12">
    <name type="scientific">Hibiscus trionum</name>
    <name type="common">Flower of an hour</name>
    <dbReference type="NCBI Taxonomy" id="183268"/>
    <lineage>
        <taxon>Eukaryota</taxon>
        <taxon>Viridiplantae</taxon>
        <taxon>Streptophyta</taxon>
        <taxon>Embryophyta</taxon>
        <taxon>Tracheophyta</taxon>
        <taxon>Spermatophyta</taxon>
        <taxon>Magnoliopsida</taxon>
        <taxon>eudicotyledons</taxon>
        <taxon>Gunneridae</taxon>
        <taxon>Pentapetalae</taxon>
        <taxon>rosids</taxon>
        <taxon>malvids</taxon>
        <taxon>Malvales</taxon>
        <taxon>Malvaceae</taxon>
        <taxon>Malvoideae</taxon>
        <taxon>Hibiscus</taxon>
    </lineage>
</organism>
<dbReference type="Pfam" id="PF04756">
    <property type="entry name" value="OST3_OST6"/>
    <property type="match status" value="1"/>
</dbReference>
<dbReference type="GO" id="GO:0008250">
    <property type="term" value="C:oligosaccharyltransferase complex"/>
    <property type="evidence" value="ECO:0007669"/>
    <property type="project" value="TreeGrafter"/>
</dbReference>
<name>A0A9W7M4I0_HIBTR</name>
<evidence type="ECO:0000313" key="12">
    <source>
        <dbReference type="Proteomes" id="UP001165190"/>
    </source>
</evidence>
<feature type="chain" id="PRO_5040754195" evidence="10">
    <location>
        <begin position="25"/>
        <end position="341"/>
    </location>
</feature>
<protein>
    <submittedName>
        <fullName evidence="11">ATU, oligosaccharyltransferase subunit 3/6</fullName>
    </submittedName>
</protein>
<feature type="transmembrane region" description="Helical" evidence="9">
    <location>
        <begin position="304"/>
        <end position="321"/>
    </location>
</feature>
<keyword evidence="8 9" id="KW-0472">Membrane</keyword>
<dbReference type="Proteomes" id="UP001165190">
    <property type="component" value="Unassembled WGS sequence"/>
</dbReference>
<keyword evidence="7 9" id="KW-1133">Transmembrane helix</keyword>
<evidence type="ECO:0000256" key="6">
    <source>
        <dbReference type="ARBA" id="ARBA00022824"/>
    </source>
</evidence>
<feature type="transmembrane region" description="Helical" evidence="9">
    <location>
        <begin position="272"/>
        <end position="292"/>
    </location>
</feature>
<comment type="caution">
    <text evidence="11">The sequence shown here is derived from an EMBL/GenBank/DDBJ whole genome shotgun (WGS) entry which is preliminary data.</text>
</comment>
<evidence type="ECO:0000256" key="10">
    <source>
        <dbReference type="SAM" id="SignalP"/>
    </source>
</evidence>
<dbReference type="AlphaFoldDB" id="A0A9W7M4I0"/>
<evidence type="ECO:0000256" key="8">
    <source>
        <dbReference type="ARBA" id="ARBA00023136"/>
    </source>
</evidence>
<evidence type="ECO:0000256" key="2">
    <source>
        <dbReference type="ARBA" id="ARBA00004477"/>
    </source>
</evidence>
<accession>A0A9W7M4I0</accession>
<gene>
    <name evidence="11" type="ORF">HRI_002618500</name>
</gene>
<comment type="subcellular location">
    <subcellularLocation>
        <location evidence="2">Endoplasmic reticulum membrane</location>
        <topology evidence="2">Multi-pass membrane protein</topology>
    </subcellularLocation>
</comment>
<comment type="function">
    <text evidence="1">Subunit of the oligosaccharyl transferase (OST) complex that catalyzes the initial transfer of a defined glycan (Glc(3)Man(9)GlcNAc(2) in eukaryotes) from the lipid carrier dolichol-pyrophosphate to an asparagine residue within an Asn-X-Ser/Thr consensus motif in nascent polypeptide chains, the first step in protein N-glycosylation. N-glycosylation occurs cotranslationally and the complex associates with the Sec61 complex at the channel-forming translocon complex that mediates protein translocation across the endoplasmic reticulum (ER). All subunits are required for a maximal enzyme activity.</text>
</comment>
<dbReference type="OrthoDB" id="67566at2759"/>
<feature type="transmembrane region" description="Helical" evidence="9">
    <location>
        <begin position="221"/>
        <end position="241"/>
    </location>
</feature>
<keyword evidence="4 9" id="KW-0812">Transmembrane</keyword>
<evidence type="ECO:0000256" key="9">
    <source>
        <dbReference type="SAM" id="Phobius"/>
    </source>
</evidence>
<dbReference type="GO" id="GO:0018279">
    <property type="term" value="P:protein N-linked glycosylation via asparagine"/>
    <property type="evidence" value="ECO:0007669"/>
    <property type="project" value="TreeGrafter"/>
</dbReference>
<dbReference type="InterPro" id="IPR021149">
    <property type="entry name" value="OligosaccharylTrfase_OST3/OST6"/>
</dbReference>
<feature type="signal peptide" evidence="10">
    <location>
        <begin position="1"/>
        <end position="24"/>
    </location>
</feature>
<keyword evidence="6" id="KW-0256">Endoplasmic reticulum</keyword>
<dbReference type="EMBL" id="BSYR01000022">
    <property type="protein sequence ID" value="GMI89492.1"/>
    <property type="molecule type" value="Genomic_DNA"/>
</dbReference>
<reference evidence="11" key="1">
    <citation type="submission" date="2023-05" db="EMBL/GenBank/DDBJ databases">
        <title>Genome and transcriptome analyses reveal genes involved in the formation of fine ridges on petal epidermal cells in Hibiscus trionum.</title>
        <authorList>
            <person name="Koshimizu S."/>
            <person name="Masuda S."/>
            <person name="Ishii T."/>
            <person name="Shirasu K."/>
            <person name="Hoshino A."/>
            <person name="Arita M."/>
        </authorList>
    </citation>
    <scope>NUCLEOTIDE SEQUENCE</scope>
    <source>
        <strain evidence="11">Hamamatsu line</strain>
    </source>
</reference>
<proteinExistence type="inferred from homology"/>
<dbReference type="PANTHER" id="PTHR12692:SF0">
    <property type="entry name" value="GH11935P"/>
    <property type="match status" value="1"/>
</dbReference>
<evidence type="ECO:0000256" key="3">
    <source>
        <dbReference type="ARBA" id="ARBA00009561"/>
    </source>
</evidence>
<evidence type="ECO:0000256" key="4">
    <source>
        <dbReference type="ARBA" id="ARBA00022692"/>
    </source>
</evidence>
<feature type="transmembrane region" description="Helical" evidence="9">
    <location>
        <begin position="190"/>
        <end position="209"/>
    </location>
</feature>
<evidence type="ECO:0000256" key="5">
    <source>
        <dbReference type="ARBA" id="ARBA00022729"/>
    </source>
</evidence>
<keyword evidence="12" id="KW-1185">Reference proteome</keyword>
<evidence type="ECO:0000256" key="7">
    <source>
        <dbReference type="ARBA" id="ARBA00022989"/>
    </source>
</evidence>
<dbReference type="Gene3D" id="3.40.30.10">
    <property type="entry name" value="Glutaredoxin"/>
    <property type="match status" value="1"/>
</dbReference>
<evidence type="ECO:0000313" key="11">
    <source>
        <dbReference type="EMBL" id="GMI89492.1"/>
    </source>
</evidence>
<keyword evidence="5 10" id="KW-0732">Signal</keyword>
<comment type="similarity">
    <text evidence="3">Belongs to the OST3/OST6 family.</text>
</comment>
<evidence type="ECO:0000256" key="1">
    <source>
        <dbReference type="ARBA" id="ARBA00002791"/>
    </source>
</evidence>
<sequence length="341" mass="38669">MGNFFILSSSIVISLFFVISKAESESESELLADLFALQSHSKSGVIHLDDRSVARFLTSPKTPRPYSLLVFFDAVQLRDKPDLRLRELSQEFAVIASSFIANHNSTNPKLFFCDIEFRESQTSFSLFDVVSLPSIYLVGRSAKSLKDDSERMEQADFTRFTESVVDFIESRTKLTVGPLHRPPLISRTQMGIIFGILLIWSPLAAKKVLSGETWVHNPRVWLSGAIFIYFFSVSGTMHTVIRRMPMFLMDREDPNRLIFFYRGTGVQLGLEGFAAGFLYTIVGLLLAFVTHVLVNVKDPKAQRVAMLVSVLVSFWAVRQVIFLDNWKTGYAIHGFWPSSWN</sequence>